<comment type="caution">
    <text evidence="1">The sequence shown here is derived from an EMBL/GenBank/DDBJ whole genome shotgun (WGS) entry which is preliminary data.</text>
</comment>
<dbReference type="EMBL" id="JAWXVI010000006">
    <property type="protein sequence ID" value="MDX6190024.1"/>
    <property type="molecule type" value="Genomic_DNA"/>
</dbReference>
<accession>A0ABU4RBT0</accession>
<protein>
    <submittedName>
        <fullName evidence="1">Uncharacterized protein</fullName>
    </submittedName>
</protein>
<organism evidence="1 2">
    <name type="scientific">Flavobacterium cupriresistens</name>
    <dbReference type="NCBI Taxonomy" id="2893885"/>
    <lineage>
        <taxon>Bacteria</taxon>
        <taxon>Pseudomonadati</taxon>
        <taxon>Bacteroidota</taxon>
        <taxon>Flavobacteriia</taxon>
        <taxon>Flavobacteriales</taxon>
        <taxon>Flavobacteriaceae</taxon>
        <taxon>Flavobacterium</taxon>
    </lineage>
</organism>
<evidence type="ECO:0000313" key="2">
    <source>
        <dbReference type="Proteomes" id="UP001273350"/>
    </source>
</evidence>
<keyword evidence="2" id="KW-1185">Reference proteome</keyword>
<proteinExistence type="predicted"/>
<dbReference type="Proteomes" id="UP001273350">
    <property type="component" value="Unassembled WGS sequence"/>
</dbReference>
<reference evidence="1 2" key="1">
    <citation type="submission" date="2023-11" db="EMBL/GenBank/DDBJ databases">
        <title>Unpublished Manusciprt.</title>
        <authorList>
            <person name="Saticioglu I.B."/>
            <person name="Ay H."/>
            <person name="Ajmi N."/>
            <person name="Altun S."/>
            <person name="Duman M."/>
        </authorList>
    </citation>
    <scope>NUCLEOTIDE SEQUENCE [LARGE SCALE GENOMIC DNA]</scope>
    <source>
        <strain evidence="1 2">Fl-318</strain>
    </source>
</reference>
<sequence>MEKTLLKSPGVKIFPPGKSLGPKVKLDKLTSVTFPDNQTNALLSPVVQATLVDKKKLLIKAVVFIAPEEQNGLDFDIYQNCYVDIEGKPKLQFFVCYDLKDVVGKIFDIYEVSFEAKQIPFEGGLSQIKTIETFLWDVDPIASRGTETNVQAG</sequence>
<gene>
    <name evidence="1" type="ORF">SGQ83_11745</name>
</gene>
<dbReference type="RefSeq" id="WP_230003194.1">
    <property type="nucleotide sequence ID" value="NZ_CP087134.1"/>
</dbReference>
<name>A0ABU4RBT0_9FLAO</name>
<evidence type="ECO:0000313" key="1">
    <source>
        <dbReference type="EMBL" id="MDX6190024.1"/>
    </source>
</evidence>